<evidence type="ECO:0000259" key="1">
    <source>
        <dbReference type="Pfam" id="PF07238"/>
    </source>
</evidence>
<proteinExistence type="predicted"/>
<organism evidence="2 3">
    <name type="scientific">Sphingomonas telluris</name>
    <dbReference type="NCBI Taxonomy" id="2907998"/>
    <lineage>
        <taxon>Bacteria</taxon>
        <taxon>Pseudomonadati</taxon>
        <taxon>Pseudomonadota</taxon>
        <taxon>Alphaproteobacteria</taxon>
        <taxon>Sphingomonadales</taxon>
        <taxon>Sphingomonadaceae</taxon>
        <taxon>Sphingomonas</taxon>
    </lineage>
</organism>
<comment type="caution">
    <text evidence="2">The sequence shown here is derived from an EMBL/GenBank/DDBJ whole genome shotgun (WGS) entry which is preliminary data.</text>
</comment>
<reference evidence="2 3" key="1">
    <citation type="submission" date="2022-03" db="EMBL/GenBank/DDBJ databases">
        <authorList>
            <person name="Jo J.-H."/>
            <person name="Im W.-T."/>
        </authorList>
    </citation>
    <scope>NUCLEOTIDE SEQUENCE [LARGE SCALE GENOMIC DNA]</scope>
    <source>
        <strain evidence="2 3">SM33</strain>
    </source>
</reference>
<protein>
    <submittedName>
        <fullName evidence="2">PilZ domain-containing protein</fullName>
    </submittedName>
</protein>
<dbReference type="Proteomes" id="UP001203058">
    <property type="component" value="Unassembled WGS sequence"/>
</dbReference>
<evidence type="ECO:0000313" key="3">
    <source>
        <dbReference type="Proteomes" id="UP001203058"/>
    </source>
</evidence>
<gene>
    <name evidence="2" type="ORF">LZ016_03020</name>
</gene>
<dbReference type="EMBL" id="JAKZHW010000001">
    <property type="protein sequence ID" value="MCH8615080.1"/>
    <property type="molecule type" value="Genomic_DNA"/>
</dbReference>
<name>A0ABS9VJC6_9SPHN</name>
<dbReference type="InterPro" id="IPR009875">
    <property type="entry name" value="PilZ_domain"/>
</dbReference>
<dbReference type="Pfam" id="PF07238">
    <property type="entry name" value="PilZ"/>
    <property type="match status" value="1"/>
</dbReference>
<feature type="domain" description="PilZ" evidence="1">
    <location>
        <begin position="11"/>
        <end position="77"/>
    </location>
</feature>
<evidence type="ECO:0000313" key="2">
    <source>
        <dbReference type="EMBL" id="MCH8615080.1"/>
    </source>
</evidence>
<keyword evidence="3" id="KW-1185">Reference proteome</keyword>
<accession>A0ABS9VJC6</accession>
<sequence>MIAVITTLRDSRSAVLADVSSTGARLRGRNLPAEHEDLFIAVDGLSVFGTVAWADGDERGVSFDVPLQPGDEAILRERMVQGQGLPLELKAALDDWAQGFAR</sequence>